<evidence type="ECO:0000256" key="2">
    <source>
        <dbReference type="ARBA" id="ARBA00021572"/>
    </source>
</evidence>
<gene>
    <name evidence="5" type="ORF">SAMN04488040_2489</name>
</gene>
<accession>A0A1I6U3Z8</accession>
<dbReference type="Pfam" id="PF19581">
    <property type="entry name" value="Glyoxalase_7"/>
    <property type="match status" value="1"/>
</dbReference>
<dbReference type="InterPro" id="IPR037523">
    <property type="entry name" value="VOC_core"/>
</dbReference>
<dbReference type="CDD" id="cd08349">
    <property type="entry name" value="BLMA_like"/>
    <property type="match status" value="1"/>
</dbReference>
<keyword evidence="6" id="KW-1185">Reference proteome</keyword>
<dbReference type="Proteomes" id="UP000199239">
    <property type="component" value="Unassembled WGS sequence"/>
</dbReference>
<evidence type="ECO:0000256" key="1">
    <source>
        <dbReference type="ARBA" id="ARBA00011051"/>
    </source>
</evidence>
<name>A0A1I6U3Z8_9RHOB</name>
<organism evidence="5 6">
    <name type="scientific">Sulfitobacter marinus</name>
    <dbReference type="NCBI Taxonomy" id="394264"/>
    <lineage>
        <taxon>Bacteria</taxon>
        <taxon>Pseudomonadati</taxon>
        <taxon>Pseudomonadota</taxon>
        <taxon>Alphaproteobacteria</taxon>
        <taxon>Rhodobacterales</taxon>
        <taxon>Roseobacteraceae</taxon>
        <taxon>Sulfitobacter</taxon>
    </lineage>
</organism>
<evidence type="ECO:0000256" key="3">
    <source>
        <dbReference type="ARBA" id="ARBA00023251"/>
    </source>
</evidence>
<dbReference type="GO" id="GO:0046677">
    <property type="term" value="P:response to antibiotic"/>
    <property type="evidence" value="ECO:0007669"/>
    <property type="project" value="UniProtKB-KW"/>
</dbReference>
<keyword evidence="3" id="KW-0046">Antibiotic resistance</keyword>
<feature type="domain" description="VOC" evidence="4">
    <location>
        <begin position="57"/>
        <end position="175"/>
    </location>
</feature>
<evidence type="ECO:0000313" key="5">
    <source>
        <dbReference type="EMBL" id="SFS96155.1"/>
    </source>
</evidence>
<protein>
    <recommendedName>
        <fullName evidence="2">Bleomycin resistance protein</fullName>
    </recommendedName>
</protein>
<sequence>MFSSDQVKSMARKLRAALAAENTDISHATALELIAKSLGFSDWNTATATLSVTAPKEIEFTGCSPILRIFDEAKAREFYCGFLGFEVAFEHRHTADLPLYMAVEREGLQLHLSEHHGDASPGSNAFIPTTNLLALQRELSDKNYVFNRPKLEKLPWGLQMQVHDPFGNRLRFCEQGS</sequence>
<evidence type="ECO:0000259" key="4">
    <source>
        <dbReference type="PROSITE" id="PS51819"/>
    </source>
</evidence>
<dbReference type="RefSeq" id="WP_093916700.1">
    <property type="nucleotide sequence ID" value="NZ_FPAJ01000004.1"/>
</dbReference>
<evidence type="ECO:0000313" key="6">
    <source>
        <dbReference type="Proteomes" id="UP000199239"/>
    </source>
</evidence>
<comment type="similarity">
    <text evidence="1">Belongs to the bleomycin resistance protein family.</text>
</comment>
<dbReference type="STRING" id="394264.SAMN04488040_2489"/>
<dbReference type="InterPro" id="IPR000335">
    <property type="entry name" value="Bleomycin-R"/>
</dbReference>
<dbReference type="OrthoDB" id="9803104at2"/>
<proteinExistence type="inferred from homology"/>
<dbReference type="Gene3D" id="3.10.180.10">
    <property type="entry name" value="2,3-Dihydroxybiphenyl 1,2-Dioxygenase, domain 1"/>
    <property type="match status" value="1"/>
</dbReference>
<dbReference type="InterPro" id="IPR029068">
    <property type="entry name" value="Glyas_Bleomycin-R_OHBP_Dase"/>
</dbReference>
<reference evidence="6" key="1">
    <citation type="submission" date="2016-10" db="EMBL/GenBank/DDBJ databases">
        <authorList>
            <person name="Varghese N."/>
            <person name="Submissions S."/>
        </authorList>
    </citation>
    <scope>NUCLEOTIDE SEQUENCE [LARGE SCALE GENOMIC DNA]</scope>
    <source>
        <strain evidence="6">DSM 23422</strain>
    </source>
</reference>
<dbReference type="EMBL" id="FPAJ01000004">
    <property type="protein sequence ID" value="SFS96155.1"/>
    <property type="molecule type" value="Genomic_DNA"/>
</dbReference>
<dbReference type="SUPFAM" id="SSF54593">
    <property type="entry name" value="Glyoxalase/Bleomycin resistance protein/Dihydroxybiphenyl dioxygenase"/>
    <property type="match status" value="1"/>
</dbReference>
<dbReference type="AlphaFoldDB" id="A0A1I6U3Z8"/>
<dbReference type="PROSITE" id="PS51819">
    <property type="entry name" value="VOC"/>
    <property type="match status" value="1"/>
</dbReference>